<organism evidence="1 3">
    <name type="scientific">Vibrio breoganii</name>
    <dbReference type="NCBI Taxonomy" id="553239"/>
    <lineage>
        <taxon>Bacteria</taxon>
        <taxon>Pseudomonadati</taxon>
        <taxon>Pseudomonadota</taxon>
        <taxon>Gammaproteobacteria</taxon>
        <taxon>Vibrionales</taxon>
        <taxon>Vibrionaceae</taxon>
        <taxon>Vibrio</taxon>
    </lineage>
</organism>
<protein>
    <submittedName>
        <fullName evidence="1">Uncharacterized protein</fullName>
    </submittedName>
</protein>
<sequence length="65" mass="7279">MFSQSLTAQLVRWTLALSVSLLAVHNCQPMLDVLAEQAMAAGCHQHDSIEGHMHAAEHHQHKHHH</sequence>
<accession>A0AAN1CU79</accession>
<keyword evidence="4" id="KW-1185">Reference proteome</keyword>
<dbReference type="Proteomes" id="UP000590068">
    <property type="component" value="Unassembled WGS sequence"/>
</dbReference>
<reference evidence="1 3" key="1">
    <citation type="submission" date="2016-06" db="EMBL/GenBank/DDBJ databases">
        <title>Adaptive Radiation by Waves of Gene Transfer Leads to Fine-Scale Resource Partitioning in Marine Microbes.</title>
        <authorList>
            <person name="Hehemann J.-H."/>
            <person name="Arevalo P."/>
            <person name="Datta M.S."/>
            <person name="Yu X."/>
            <person name="Corzett C."/>
            <person name="Henschel A."/>
            <person name="Preheim S.P."/>
            <person name="Timberlake S."/>
            <person name="Alm E.J."/>
            <person name="Polz M.F."/>
        </authorList>
    </citation>
    <scope>NUCLEOTIDE SEQUENCE [LARGE SCALE GENOMIC DNA]</scope>
    <source>
        <strain evidence="1 3">FF50</strain>
    </source>
</reference>
<evidence type="ECO:0000313" key="4">
    <source>
        <dbReference type="Proteomes" id="UP000590068"/>
    </source>
</evidence>
<reference evidence="2 4" key="2">
    <citation type="submission" date="2020-04" db="EMBL/GenBank/DDBJ databases">
        <title>WGS-Seq of Vibrio isolated by the O'Toole Lab.</title>
        <authorList>
            <person name="Mckone K.P."/>
            <person name="Whitaker R."/>
            <person name="Sevigney J.L."/>
            <person name="Herring J.B."/>
            <person name="O'Toole G."/>
        </authorList>
    </citation>
    <scope>NUCLEOTIDE SEQUENCE [LARGE SCALE GENOMIC DNA]</scope>
    <source>
        <strain evidence="2 4">BS_02</strain>
    </source>
</reference>
<name>A0AAN1CU79_9VIBR</name>
<dbReference type="AlphaFoldDB" id="A0AAN1CU79"/>
<dbReference type="EMBL" id="JABCJR010000009">
    <property type="protein sequence ID" value="NMR69521.1"/>
    <property type="molecule type" value="Genomic_DNA"/>
</dbReference>
<dbReference type="GeneID" id="77307231"/>
<dbReference type="RefSeq" id="WP_065210885.1">
    <property type="nucleotide sequence ID" value="NZ_AP024865.1"/>
</dbReference>
<evidence type="ECO:0000313" key="1">
    <source>
        <dbReference type="EMBL" id="ANO35014.1"/>
    </source>
</evidence>
<gene>
    <name evidence="1" type="ORF">A6E01_17725</name>
    <name evidence="2" type="ORF">HJ568_05975</name>
</gene>
<evidence type="ECO:0000313" key="2">
    <source>
        <dbReference type="EMBL" id="NMR69521.1"/>
    </source>
</evidence>
<dbReference type="EMBL" id="CP016178">
    <property type="protein sequence ID" value="ANO35014.1"/>
    <property type="molecule type" value="Genomic_DNA"/>
</dbReference>
<proteinExistence type="predicted"/>
<dbReference type="KEGG" id="vbr:A6E01_17725"/>
<dbReference type="Proteomes" id="UP000092018">
    <property type="component" value="Chromosome 2"/>
</dbReference>
<evidence type="ECO:0000313" key="3">
    <source>
        <dbReference type="Proteomes" id="UP000092018"/>
    </source>
</evidence>